<organism evidence="5 6">
    <name type="scientific">Stutzerimonas stutzeri</name>
    <name type="common">Pseudomonas stutzeri</name>
    <dbReference type="NCBI Taxonomy" id="316"/>
    <lineage>
        <taxon>Bacteria</taxon>
        <taxon>Pseudomonadati</taxon>
        <taxon>Pseudomonadota</taxon>
        <taxon>Gammaproteobacteria</taxon>
        <taxon>Pseudomonadales</taxon>
        <taxon>Pseudomonadaceae</taxon>
        <taxon>Stutzerimonas</taxon>
    </lineage>
</organism>
<dbReference type="InterPro" id="IPR018060">
    <property type="entry name" value="HTH_AraC"/>
</dbReference>
<dbReference type="Gene3D" id="1.10.10.60">
    <property type="entry name" value="Homeodomain-like"/>
    <property type="match status" value="1"/>
</dbReference>
<reference evidence="5 6" key="1">
    <citation type="submission" date="2014-03" db="EMBL/GenBank/DDBJ databases">
        <title>Complete genome sequence of Pseudomonas stutzeri 19SMN4.</title>
        <authorList>
            <person name="Brunet-Galmes I."/>
            <person name="Nogales B."/>
            <person name="Busquets A."/>
            <person name="Pena A."/>
            <person name="Gomila M."/>
            <person name="Garcia-Valdes E."/>
            <person name="Lalucat J."/>
            <person name="Bennasar A."/>
            <person name="Bosch R."/>
        </authorList>
    </citation>
    <scope>NUCLEOTIDE SEQUENCE [LARGE SCALE GENOMIC DNA]</scope>
    <source>
        <strain evidence="5 6">19SMN4</strain>
    </source>
</reference>
<name>A0A023WYH3_STUST</name>
<dbReference type="PANTHER" id="PTHR47894">
    <property type="entry name" value="HTH-TYPE TRANSCRIPTIONAL REGULATOR GADX"/>
    <property type="match status" value="1"/>
</dbReference>
<dbReference type="GO" id="GO:0005829">
    <property type="term" value="C:cytosol"/>
    <property type="evidence" value="ECO:0007669"/>
    <property type="project" value="TreeGrafter"/>
</dbReference>
<dbReference type="SMART" id="SM00342">
    <property type="entry name" value="HTH_ARAC"/>
    <property type="match status" value="1"/>
</dbReference>
<evidence type="ECO:0000256" key="3">
    <source>
        <dbReference type="ARBA" id="ARBA00023163"/>
    </source>
</evidence>
<keyword evidence="2" id="KW-0238">DNA-binding</keyword>
<dbReference type="OrthoDB" id="5850238at2"/>
<dbReference type="Proteomes" id="UP000025238">
    <property type="component" value="Chromosome"/>
</dbReference>
<accession>A0A023WYH3</accession>
<feature type="domain" description="HTH araC/xylS-type" evidence="4">
    <location>
        <begin position="242"/>
        <end position="340"/>
    </location>
</feature>
<evidence type="ECO:0000256" key="1">
    <source>
        <dbReference type="ARBA" id="ARBA00023015"/>
    </source>
</evidence>
<evidence type="ECO:0000313" key="6">
    <source>
        <dbReference type="Proteomes" id="UP000025238"/>
    </source>
</evidence>
<keyword evidence="3" id="KW-0804">Transcription</keyword>
<dbReference type="PATRIC" id="fig|316.97.peg.2947"/>
<protein>
    <recommendedName>
        <fullName evidence="4">HTH araC/xylS-type domain-containing protein</fullName>
    </recommendedName>
</protein>
<evidence type="ECO:0000313" key="5">
    <source>
        <dbReference type="EMBL" id="AHY45113.1"/>
    </source>
</evidence>
<dbReference type="GO" id="GO:0000976">
    <property type="term" value="F:transcription cis-regulatory region binding"/>
    <property type="evidence" value="ECO:0007669"/>
    <property type="project" value="TreeGrafter"/>
</dbReference>
<dbReference type="Pfam" id="PF12833">
    <property type="entry name" value="HTH_18"/>
    <property type="match status" value="1"/>
</dbReference>
<evidence type="ECO:0000256" key="2">
    <source>
        <dbReference type="ARBA" id="ARBA00023125"/>
    </source>
</evidence>
<sequence>MTPNTSEKSCSVLPAGHVQAIHFQPVSQLIRKLGGNPESVFRMLNLSEALLQDSAAVLPLSLAGELLAHSARETGCEHFGLLLGSLGGLDQLGLIANLMAKQPTIGDALATLVQFHHITNRTGLALLRQDKEDAYLEFCSMESNFRGFRHFHEGVMAIALNIMRSLSHAGWTPTAVYFSHRPPKNPQTYARFFGAPCYFNTAHAELQFPAALLLAPNAAMNASSITFLEMNTLEMSALDWLERARRTAYSLVARGDCNQPRFASALGISVRTMNRRLEQSGVSYFDILDNARYVVSRKLIRETDMPLKDIAAALSYTDASSFTRAFRRWSGVTPEQWRKARCS</sequence>
<dbReference type="SUPFAM" id="SSF46689">
    <property type="entry name" value="Homeodomain-like"/>
    <property type="match status" value="1"/>
</dbReference>
<dbReference type="AlphaFoldDB" id="A0A023WYH3"/>
<dbReference type="PANTHER" id="PTHR47894:SF4">
    <property type="entry name" value="HTH-TYPE TRANSCRIPTIONAL REGULATOR GADX"/>
    <property type="match status" value="1"/>
</dbReference>
<evidence type="ECO:0000259" key="4">
    <source>
        <dbReference type="PROSITE" id="PS01124"/>
    </source>
</evidence>
<dbReference type="PROSITE" id="PS01124">
    <property type="entry name" value="HTH_ARAC_FAMILY_2"/>
    <property type="match status" value="1"/>
</dbReference>
<dbReference type="InterPro" id="IPR032687">
    <property type="entry name" value="AraC-type_N"/>
</dbReference>
<dbReference type="Pfam" id="PF12625">
    <property type="entry name" value="Arabinose_bd"/>
    <property type="match status" value="1"/>
</dbReference>
<dbReference type="InterPro" id="IPR009057">
    <property type="entry name" value="Homeodomain-like_sf"/>
</dbReference>
<gene>
    <name evidence="5" type="ORF">UIB01_14725</name>
</gene>
<proteinExistence type="predicted"/>
<dbReference type="GO" id="GO:0003700">
    <property type="term" value="F:DNA-binding transcription factor activity"/>
    <property type="evidence" value="ECO:0007669"/>
    <property type="project" value="InterPro"/>
</dbReference>
<keyword evidence="1" id="KW-0805">Transcription regulation</keyword>
<dbReference type="EMBL" id="CP007509">
    <property type="protein sequence ID" value="AHY45113.1"/>
    <property type="molecule type" value="Genomic_DNA"/>
</dbReference>
<dbReference type="KEGG" id="pstu:UIB01_14725"/>